<feature type="domain" description="Methyl-accepting transducer" evidence="8">
    <location>
        <begin position="288"/>
        <end position="524"/>
    </location>
</feature>
<comment type="similarity">
    <text evidence="5">Belongs to the methyl-accepting chemotaxis (MCP) protein family.</text>
</comment>
<keyword evidence="2" id="KW-1003">Cell membrane</keyword>
<dbReference type="PANTHER" id="PTHR32089:SF112">
    <property type="entry name" value="LYSOZYME-LIKE PROTEIN-RELATED"/>
    <property type="match status" value="1"/>
</dbReference>
<evidence type="ECO:0000256" key="6">
    <source>
        <dbReference type="PROSITE-ProRule" id="PRU00284"/>
    </source>
</evidence>
<comment type="subcellular location">
    <subcellularLocation>
        <location evidence="1">Cell membrane</location>
    </subcellularLocation>
</comment>
<name>A0A167T816_9BACL</name>
<keyword evidence="11" id="KW-1185">Reference proteome</keyword>
<keyword evidence="7" id="KW-0812">Transmembrane</keyword>
<feature type="transmembrane region" description="Helical" evidence="7">
    <location>
        <begin position="35"/>
        <end position="57"/>
    </location>
</feature>
<gene>
    <name evidence="10" type="ORF">GFC30_2655</name>
</gene>
<dbReference type="KEGG" id="aamy:GFC30_2655"/>
<dbReference type="PROSITE" id="PS50111">
    <property type="entry name" value="CHEMOTAXIS_TRANSDUC_2"/>
    <property type="match status" value="1"/>
</dbReference>
<dbReference type="GO" id="GO:0007165">
    <property type="term" value="P:signal transduction"/>
    <property type="evidence" value="ECO:0007669"/>
    <property type="project" value="UniProtKB-KW"/>
</dbReference>
<dbReference type="EMBL" id="CP015438">
    <property type="protein sequence ID" value="ANB59599.1"/>
    <property type="molecule type" value="Genomic_DNA"/>
</dbReference>
<dbReference type="SMART" id="SM00304">
    <property type="entry name" value="HAMP"/>
    <property type="match status" value="2"/>
</dbReference>
<evidence type="ECO:0000256" key="2">
    <source>
        <dbReference type="ARBA" id="ARBA00022475"/>
    </source>
</evidence>
<dbReference type="InterPro" id="IPR004089">
    <property type="entry name" value="MCPsignal_dom"/>
</dbReference>
<sequence length="578" mass="65152">MKKRKKNMLTFYRFIRTQPSSLSSLLSIKRWDLQLLLAFVIIIVIFISLLSIAYIGYQKNKQLSVQSIEQQMQLSTEVTIEKISLLKATVTNEEFDKKLPYILMLNERKFKALHLTPMQFAVTKEKRIEKFIHFNSSLPSLPRSIVHQMYEKKQGTIHFQGITLCYAYSVDLNKLYVLALKDSEYLQPVFSYQKISLLISLITAFISSFISFFIIQKMLQPIDALKRAMQRVGQGDLQTRLHIKHSSKDIYALVTGFNQMIDSLTTLIKHLEESSKLVAHSSETLQQSSYESRIAFEQISTSMDEIAAGTEKQAHATAEISQFFHEISLGMEKATLSMAEVEASTNAAEQKIHMGNQLVDNTVKQMNLAQKTVGQAAEMIYILGEKSKKIDQIVSLINQISNQTNLLSLNAAIEAARAGEHGKGFSVVANEIRKLATQTSEATKQIQDIIEEIQHEAEQAVDSMHCGAQVLKDGIQMVYETDTSFKVIGQSMEHVLTKAKEVGNIVHHVSAQTQEISTNMEEIAAVSQQIAGNMEHVATIVQEQTFSIDSVSHASQSLNELVKQLQEIVRTFKVKRIS</sequence>
<evidence type="ECO:0000313" key="11">
    <source>
        <dbReference type="Proteomes" id="UP000076865"/>
    </source>
</evidence>
<accession>A0A167T816</accession>
<dbReference type="InterPro" id="IPR003660">
    <property type="entry name" value="HAMP_dom"/>
</dbReference>
<evidence type="ECO:0000256" key="4">
    <source>
        <dbReference type="ARBA" id="ARBA00023224"/>
    </source>
</evidence>
<evidence type="ECO:0000313" key="10">
    <source>
        <dbReference type="EMBL" id="ANB59599.1"/>
    </source>
</evidence>
<dbReference type="SUPFAM" id="SSF58104">
    <property type="entry name" value="Methyl-accepting chemotaxis protein (MCP) signaling domain"/>
    <property type="match status" value="1"/>
</dbReference>
<dbReference type="PANTHER" id="PTHR32089">
    <property type="entry name" value="METHYL-ACCEPTING CHEMOTAXIS PROTEIN MCPB"/>
    <property type="match status" value="1"/>
</dbReference>
<dbReference type="GO" id="GO:0005886">
    <property type="term" value="C:plasma membrane"/>
    <property type="evidence" value="ECO:0007669"/>
    <property type="project" value="UniProtKB-SubCell"/>
</dbReference>
<protein>
    <submittedName>
        <fullName evidence="10">Methyl-accepting chemotaxis (MCP) signaling domain protein</fullName>
    </submittedName>
</protein>
<dbReference type="Gene3D" id="6.10.340.10">
    <property type="match status" value="1"/>
</dbReference>
<evidence type="ECO:0000256" key="1">
    <source>
        <dbReference type="ARBA" id="ARBA00004236"/>
    </source>
</evidence>
<dbReference type="PROSITE" id="PS50885">
    <property type="entry name" value="HAMP"/>
    <property type="match status" value="1"/>
</dbReference>
<dbReference type="Pfam" id="PF00015">
    <property type="entry name" value="MCPsignal"/>
    <property type="match status" value="1"/>
</dbReference>
<evidence type="ECO:0000256" key="7">
    <source>
        <dbReference type="SAM" id="Phobius"/>
    </source>
</evidence>
<keyword evidence="3 7" id="KW-0472">Membrane</keyword>
<keyword evidence="7" id="KW-1133">Transmembrane helix</keyword>
<dbReference type="AlphaFoldDB" id="A0A167T816"/>
<proteinExistence type="inferred from homology"/>
<evidence type="ECO:0000259" key="9">
    <source>
        <dbReference type="PROSITE" id="PS50885"/>
    </source>
</evidence>
<dbReference type="RefSeq" id="WP_066326216.1">
    <property type="nucleotide sequence ID" value="NZ_CP015438.1"/>
</dbReference>
<reference evidence="10 11" key="1">
    <citation type="journal article" date="2006" name="Syst. Appl. Microbiol.">
        <title>Anoxybacillus amylolyticus sp. nov., a thermophilic amylase producing bacterium isolated from Mount Rittmann (Antarctica).</title>
        <authorList>
            <person name="Poli A."/>
            <person name="Esposito E."/>
            <person name="Lama L."/>
            <person name="Orlando P."/>
            <person name="Nicolaus G."/>
            <person name="de Appolonia F."/>
            <person name="Gambacorta A."/>
            <person name="Nicolaus B."/>
        </authorList>
    </citation>
    <scope>NUCLEOTIDE SEQUENCE [LARGE SCALE GENOMIC DNA]</scope>
    <source>
        <strain evidence="10 11">DSM 15939</strain>
    </source>
</reference>
<feature type="transmembrane region" description="Helical" evidence="7">
    <location>
        <begin position="195"/>
        <end position="215"/>
    </location>
</feature>
<dbReference type="Gene3D" id="1.10.287.950">
    <property type="entry name" value="Methyl-accepting chemotaxis protein"/>
    <property type="match status" value="1"/>
</dbReference>
<evidence type="ECO:0000256" key="5">
    <source>
        <dbReference type="ARBA" id="ARBA00029447"/>
    </source>
</evidence>
<dbReference type="SMART" id="SM00283">
    <property type="entry name" value="MA"/>
    <property type="match status" value="1"/>
</dbReference>
<dbReference type="PATRIC" id="fig|294699.3.peg.2736"/>
<keyword evidence="4 6" id="KW-0807">Transducer</keyword>
<dbReference type="Proteomes" id="UP000076865">
    <property type="component" value="Chromosome"/>
</dbReference>
<evidence type="ECO:0000259" key="8">
    <source>
        <dbReference type="PROSITE" id="PS50111"/>
    </source>
</evidence>
<dbReference type="CDD" id="cd06225">
    <property type="entry name" value="HAMP"/>
    <property type="match status" value="1"/>
</dbReference>
<organism evidence="10 11">
    <name type="scientific">Anoxybacteroides amylolyticum</name>
    <dbReference type="NCBI Taxonomy" id="294699"/>
    <lineage>
        <taxon>Bacteria</taxon>
        <taxon>Bacillati</taxon>
        <taxon>Bacillota</taxon>
        <taxon>Bacilli</taxon>
        <taxon>Bacillales</taxon>
        <taxon>Anoxybacillaceae</taxon>
        <taxon>Anoxybacteroides</taxon>
    </lineage>
</organism>
<evidence type="ECO:0000256" key="3">
    <source>
        <dbReference type="ARBA" id="ARBA00023136"/>
    </source>
</evidence>
<feature type="domain" description="HAMP" evidence="9">
    <location>
        <begin position="216"/>
        <end position="269"/>
    </location>
</feature>
<dbReference type="CDD" id="cd11386">
    <property type="entry name" value="MCP_signal"/>
    <property type="match status" value="1"/>
</dbReference>
<dbReference type="Pfam" id="PF00672">
    <property type="entry name" value="HAMP"/>
    <property type="match status" value="1"/>
</dbReference>